<proteinExistence type="predicted"/>
<evidence type="ECO:0000259" key="1">
    <source>
        <dbReference type="Pfam" id="PF09588"/>
    </source>
</evidence>
<dbReference type="CDD" id="cd22343">
    <property type="entry name" value="PDDEXK_lambda_exonuclease-like"/>
    <property type="match status" value="1"/>
</dbReference>
<dbReference type="InterPro" id="IPR019080">
    <property type="entry name" value="YqaJ_viral_recombinase"/>
</dbReference>
<dbReference type="SUPFAM" id="SSF52980">
    <property type="entry name" value="Restriction endonuclease-like"/>
    <property type="match status" value="1"/>
</dbReference>
<dbReference type="Gene3D" id="3.90.320.10">
    <property type="match status" value="1"/>
</dbReference>
<dbReference type="EnsemblMetazoa" id="G33919.1">
    <property type="protein sequence ID" value="G33919.1:cds"/>
    <property type="gene ID" value="G33919"/>
</dbReference>
<dbReference type="AlphaFoldDB" id="A0A8W8MGJ6"/>
<dbReference type="InterPro" id="IPR051703">
    <property type="entry name" value="NF-kappa-B_Signaling_Reg"/>
</dbReference>
<keyword evidence="3" id="KW-1185">Reference proteome</keyword>
<dbReference type="PANTHER" id="PTHR46609:SF8">
    <property type="entry name" value="YQAJ VIRAL RECOMBINASE DOMAIN-CONTAINING PROTEIN"/>
    <property type="match status" value="1"/>
</dbReference>
<dbReference type="Proteomes" id="UP000005408">
    <property type="component" value="Unassembled WGS sequence"/>
</dbReference>
<organism evidence="2 3">
    <name type="scientific">Magallana gigas</name>
    <name type="common">Pacific oyster</name>
    <name type="synonym">Crassostrea gigas</name>
    <dbReference type="NCBI Taxonomy" id="29159"/>
    <lineage>
        <taxon>Eukaryota</taxon>
        <taxon>Metazoa</taxon>
        <taxon>Spiralia</taxon>
        <taxon>Lophotrochozoa</taxon>
        <taxon>Mollusca</taxon>
        <taxon>Bivalvia</taxon>
        <taxon>Autobranchia</taxon>
        <taxon>Pteriomorphia</taxon>
        <taxon>Ostreida</taxon>
        <taxon>Ostreoidea</taxon>
        <taxon>Ostreidae</taxon>
        <taxon>Magallana</taxon>
    </lineage>
</organism>
<sequence length="136" mass="15794">GKIVHGSEMGLMLCTENPCIGASPDGLVRFNYDLYLIEIKCPYKWRKKSLHDACKEKESCCFLDDNNEIQLKKNHRYFTQIQGQMGVCKMQKCDFVLYTVVDFVIITVQFDSVFWESLLQKLSEFYVSEIVPKICS</sequence>
<name>A0A8W8MGJ6_MAGGI</name>
<dbReference type="InterPro" id="IPR011335">
    <property type="entry name" value="Restrct_endonuc-II-like"/>
</dbReference>
<dbReference type="Pfam" id="PF09588">
    <property type="entry name" value="YqaJ"/>
    <property type="match status" value="1"/>
</dbReference>
<evidence type="ECO:0000313" key="2">
    <source>
        <dbReference type="EnsemblMetazoa" id="G33919.1:cds"/>
    </source>
</evidence>
<feature type="domain" description="YqaJ viral recombinase" evidence="1">
    <location>
        <begin position="10"/>
        <end position="90"/>
    </location>
</feature>
<evidence type="ECO:0000313" key="3">
    <source>
        <dbReference type="Proteomes" id="UP000005408"/>
    </source>
</evidence>
<protein>
    <recommendedName>
        <fullName evidence="1">YqaJ viral recombinase domain-containing protein</fullName>
    </recommendedName>
</protein>
<reference evidence="2" key="1">
    <citation type="submission" date="2022-08" db="UniProtKB">
        <authorList>
            <consortium name="EnsemblMetazoa"/>
        </authorList>
    </citation>
    <scope>IDENTIFICATION</scope>
    <source>
        <strain evidence="2">05x7-T-G4-1.051#20</strain>
    </source>
</reference>
<dbReference type="PANTHER" id="PTHR46609">
    <property type="entry name" value="EXONUCLEASE, PHAGE-TYPE/RECB, C-TERMINAL DOMAIN-CONTAINING PROTEIN"/>
    <property type="match status" value="1"/>
</dbReference>
<dbReference type="GO" id="GO:0006281">
    <property type="term" value="P:DNA repair"/>
    <property type="evidence" value="ECO:0007669"/>
    <property type="project" value="UniProtKB-ARBA"/>
</dbReference>
<dbReference type="InterPro" id="IPR011604">
    <property type="entry name" value="PDDEXK-like_dom_sf"/>
</dbReference>
<accession>A0A8W8MGJ6</accession>